<accession>A0A7G5EIZ2</accession>
<dbReference type="InterPro" id="IPR046373">
    <property type="entry name" value="Acyl-CoA_Oxase/DH_mid-dom_sf"/>
</dbReference>
<gene>
    <name evidence="11" type="ORF">HS961_14595</name>
</gene>
<sequence length="388" mass="41553">MDFELSEDQRAFADTARAFAQAELAPHAAHWDAEAVFPREAIAKAGELGFCGLYAPENAGGLALPRLDATLVFEELAAVDPSTTAFITIHNMATWMLGTWASDAVRDEWGAQLTSGQKLASYCLTEPGAGSDAASLKTRAELVGHDYIINGSKAFISGAGATDMLVLMARTGDAQSGASGISAFAVPAHLDGISYGKKEEKMGWNSQPTRTISFDNVRIPASHLLGREGEGFKIAMKGLDGGRINIATCSVGAAQGALAQAQRYMQERKQFGKPIASFQALQFKLADMATELVAARQMVRLAASKLDAGAPDASTYCAMAKRFATDAGFNVCNDALQLHGGYGYIREYPLERLLRDARVHQILEGTNEIMRVIIARRMLDGDAPDAIR</sequence>
<dbReference type="InterPro" id="IPR036250">
    <property type="entry name" value="AcylCo_DH-like_C"/>
</dbReference>
<organism evidence="11 12">
    <name type="scientific">Comamonas piscis</name>
    <dbReference type="NCBI Taxonomy" id="1562974"/>
    <lineage>
        <taxon>Bacteria</taxon>
        <taxon>Pseudomonadati</taxon>
        <taxon>Pseudomonadota</taxon>
        <taxon>Betaproteobacteria</taxon>
        <taxon>Burkholderiales</taxon>
        <taxon>Comamonadaceae</taxon>
        <taxon>Comamonas</taxon>
    </lineage>
</organism>
<evidence type="ECO:0000256" key="2">
    <source>
        <dbReference type="ARBA" id="ARBA00005109"/>
    </source>
</evidence>
<keyword evidence="7" id="KW-0560">Oxidoreductase</keyword>
<evidence type="ECO:0000256" key="1">
    <source>
        <dbReference type="ARBA" id="ARBA00001974"/>
    </source>
</evidence>
<dbReference type="PROSITE" id="PS00073">
    <property type="entry name" value="ACYL_COA_DH_2"/>
    <property type="match status" value="1"/>
</dbReference>
<comment type="similarity">
    <text evidence="3">Belongs to the acyl-CoA dehydrogenase family.</text>
</comment>
<evidence type="ECO:0000256" key="4">
    <source>
        <dbReference type="ARBA" id="ARBA00022456"/>
    </source>
</evidence>
<name>A0A7G5EIZ2_9BURK</name>
<dbReference type="Pfam" id="PF00441">
    <property type="entry name" value="Acyl-CoA_dh_1"/>
    <property type="match status" value="1"/>
</dbReference>
<dbReference type="PIRSF" id="PIRSF016578">
    <property type="entry name" value="HsaA"/>
    <property type="match status" value="1"/>
</dbReference>
<dbReference type="KEGG" id="cpis:HS961_14595"/>
<dbReference type="Gene3D" id="1.20.140.10">
    <property type="entry name" value="Butyryl-CoA Dehydrogenase, subunit A, domain 3"/>
    <property type="match status" value="1"/>
</dbReference>
<dbReference type="GO" id="GO:0050660">
    <property type="term" value="F:flavin adenine dinucleotide binding"/>
    <property type="evidence" value="ECO:0007669"/>
    <property type="project" value="InterPro"/>
</dbReference>
<evidence type="ECO:0000313" key="12">
    <source>
        <dbReference type="Proteomes" id="UP000515240"/>
    </source>
</evidence>
<evidence type="ECO:0000256" key="3">
    <source>
        <dbReference type="ARBA" id="ARBA00009347"/>
    </source>
</evidence>
<dbReference type="Pfam" id="PF02770">
    <property type="entry name" value="Acyl-CoA_dh_M"/>
    <property type="match status" value="1"/>
</dbReference>
<dbReference type="SUPFAM" id="SSF56645">
    <property type="entry name" value="Acyl-CoA dehydrogenase NM domain-like"/>
    <property type="match status" value="1"/>
</dbReference>
<feature type="domain" description="Acyl-CoA oxidase/dehydrogenase middle" evidence="9">
    <location>
        <begin position="122"/>
        <end position="217"/>
    </location>
</feature>
<evidence type="ECO:0000256" key="7">
    <source>
        <dbReference type="ARBA" id="ARBA00023002"/>
    </source>
</evidence>
<dbReference type="InterPro" id="IPR006089">
    <property type="entry name" value="Acyl-CoA_DH_CS"/>
</dbReference>
<reference evidence="11 12" key="1">
    <citation type="journal article" date="2020" name="G3 (Bethesda)">
        <title>CeMbio - The Caenorhabditis elegans Microbiome Resource.</title>
        <authorList>
            <person name="Dirksen P."/>
            <person name="Assie A."/>
            <person name="Zimmermann J."/>
            <person name="Zhang F."/>
            <person name="Tietje A.M."/>
            <person name="Marsh S.A."/>
            <person name="Felix M.A."/>
            <person name="Shapira M."/>
            <person name="Kaleta C."/>
            <person name="Schulenburg H."/>
            <person name="Samuel B."/>
        </authorList>
    </citation>
    <scope>NUCLEOTIDE SEQUENCE [LARGE SCALE GENOMIC DNA]</scope>
    <source>
        <strain evidence="11 12">BIGb0172</strain>
    </source>
</reference>
<evidence type="ECO:0000313" key="11">
    <source>
        <dbReference type="EMBL" id="QMV73967.1"/>
    </source>
</evidence>
<dbReference type="InterPro" id="IPR009100">
    <property type="entry name" value="AcylCoA_DH/oxidase_NM_dom_sf"/>
</dbReference>
<dbReference type="InterPro" id="IPR037069">
    <property type="entry name" value="AcylCoA_DH/ox_N_sf"/>
</dbReference>
<dbReference type="FunFam" id="2.40.110.10:FF:000001">
    <property type="entry name" value="Acyl-CoA dehydrogenase, mitochondrial"/>
    <property type="match status" value="1"/>
</dbReference>
<evidence type="ECO:0000259" key="9">
    <source>
        <dbReference type="Pfam" id="PF02770"/>
    </source>
</evidence>
<dbReference type="PANTHER" id="PTHR43831:SF1">
    <property type="entry name" value="ISOBUTYRYL-COA DEHYDROGENASE, MITOCHONDRIAL"/>
    <property type="match status" value="1"/>
</dbReference>
<dbReference type="InterPro" id="IPR013786">
    <property type="entry name" value="AcylCoA_DH/ox_N"/>
</dbReference>
<comment type="cofactor">
    <cofactor evidence="1">
        <name>FAD</name>
        <dbReference type="ChEBI" id="CHEBI:57692"/>
    </cofactor>
</comment>
<dbReference type="PANTHER" id="PTHR43831">
    <property type="entry name" value="ISOBUTYRYL-COA DEHYDROGENASE"/>
    <property type="match status" value="1"/>
</dbReference>
<dbReference type="Gene3D" id="2.40.110.10">
    <property type="entry name" value="Butyryl-CoA Dehydrogenase, subunit A, domain 2"/>
    <property type="match status" value="1"/>
</dbReference>
<keyword evidence="12" id="KW-1185">Reference proteome</keyword>
<feature type="domain" description="Acyl-CoA dehydrogenase/oxidase C-terminal" evidence="8">
    <location>
        <begin position="229"/>
        <end position="379"/>
    </location>
</feature>
<dbReference type="GO" id="GO:0003995">
    <property type="term" value="F:acyl-CoA dehydrogenase activity"/>
    <property type="evidence" value="ECO:0007669"/>
    <property type="project" value="InterPro"/>
</dbReference>
<evidence type="ECO:0000259" key="8">
    <source>
        <dbReference type="Pfam" id="PF00441"/>
    </source>
</evidence>
<dbReference type="Proteomes" id="UP000515240">
    <property type="component" value="Chromosome"/>
</dbReference>
<evidence type="ECO:0000256" key="6">
    <source>
        <dbReference type="ARBA" id="ARBA00022827"/>
    </source>
</evidence>
<evidence type="ECO:0000259" key="10">
    <source>
        <dbReference type="Pfam" id="PF02771"/>
    </source>
</evidence>
<dbReference type="Pfam" id="PF02771">
    <property type="entry name" value="Acyl-CoA_dh_N"/>
    <property type="match status" value="1"/>
</dbReference>
<dbReference type="SUPFAM" id="SSF47203">
    <property type="entry name" value="Acyl-CoA dehydrogenase C-terminal domain-like"/>
    <property type="match status" value="1"/>
</dbReference>
<dbReference type="EMBL" id="CP058554">
    <property type="protein sequence ID" value="QMV73967.1"/>
    <property type="molecule type" value="Genomic_DNA"/>
</dbReference>
<dbReference type="RefSeq" id="WP_182323171.1">
    <property type="nucleotide sequence ID" value="NZ_CP058554.1"/>
</dbReference>
<comment type="pathway">
    <text evidence="2">Amino-acid degradation; L-valine degradation.</text>
</comment>
<proteinExistence type="inferred from homology"/>
<keyword evidence="5" id="KW-0285">Flavoprotein</keyword>
<dbReference type="GO" id="GO:0009083">
    <property type="term" value="P:branched-chain amino acid catabolic process"/>
    <property type="evidence" value="ECO:0007669"/>
    <property type="project" value="UniProtKB-KW"/>
</dbReference>
<dbReference type="FunFam" id="1.20.140.10:FF:000001">
    <property type="entry name" value="Acyl-CoA dehydrogenase"/>
    <property type="match status" value="1"/>
</dbReference>
<dbReference type="InterPro" id="IPR006091">
    <property type="entry name" value="Acyl-CoA_Oxase/DH_mid-dom"/>
</dbReference>
<dbReference type="PROSITE" id="PS00072">
    <property type="entry name" value="ACYL_COA_DH_1"/>
    <property type="match status" value="1"/>
</dbReference>
<dbReference type="InterPro" id="IPR009075">
    <property type="entry name" value="AcylCo_DH/oxidase_C"/>
</dbReference>
<feature type="domain" description="Acyl-CoA dehydrogenase/oxidase N-terminal" evidence="10">
    <location>
        <begin position="6"/>
        <end position="117"/>
    </location>
</feature>
<evidence type="ECO:0000256" key="5">
    <source>
        <dbReference type="ARBA" id="ARBA00022630"/>
    </source>
</evidence>
<dbReference type="InterPro" id="IPR052547">
    <property type="entry name" value="Mito_Isobutyryl-CoADH"/>
</dbReference>
<protein>
    <submittedName>
        <fullName evidence="11">Acyl-CoA dehydrogenase family protein</fullName>
    </submittedName>
</protein>
<dbReference type="Gene3D" id="1.10.540.10">
    <property type="entry name" value="Acyl-CoA dehydrogenase/oxidase, N-terminal domain"/>
    <property type="match status" value="1"/>
</dbReference>
<keyword evidence="6" id="KW-0274">FAD</keyword>
<keyword evidence="4" id="KW-0101">Branched-chain amino acid catabolism</keyword>
<dbReference type="AlphaFoldDB" id="A0A7G5EIZ2"/>